<comment type="similarity">
    <text evidence="6">Belongs to the dicarboxylate/amino acid:cation symporter (DAACS) (TC 2.A.23) family.</text>
</comment>
<evidence type="ECO:0000256" key="2">
    <source>
        <dbReference type="ARBA" id="ARBA00022448"/>
    </source>
</evidence>
<keyword evidence="6" id="KW-0769">Symport</keyword>
<evidence type="ECO:0000313" key="8">
    <source>
        <dbReference type="RefSeq" id="XP_006824951.1"/>
    </source>
</evidence>
<feature type="transmembrane region" description="Helical" evidence="6">
    <location>
        <begin position="149"/>
        <end position="175"/>
    </location>
</feature>
<organism evidence="7 8">
    <name type="scientific">Saccoglossus kowalevskii</name>
    <name type="common">Acorn worm</name>
    <dbReference type="NCBI Taxonomy" id="10224"/>
    <lineage>
        <taxon>Eukaryota</taxon>
        <taxon>Metazoa</taxon>
        <taxon>Hemichordata</taxon>
        <taxon>Enteropneusta</taxon>
        <taxon>Harrimaniidae</taxon>
        <taxon>Saccoglossus</taxon>
    </lineage>
</organism>
<keyword evidence="7" id="KW-1185">Reference proteome</keyword>
<dbReference type="InterPro" id="IPR001991">
    <property type="entry name" value="Na-dicarboxylate_symporter"/>
</dbReference>
<evidence type="ECO:0000313" key="7">
    <source>
        <dbReference type="Proteomes" id="UP000694865"/>
    </source>
</evidence>
<comment type="subcellular location">
    <subcellularLocation>
        <location evidence="1 6">Membrane</location>
        <topology evidence="1 6">Multi-pass membrane protein</topology>
    </subcellularLocation>
</comment>
<dbReference type="Pfam" id="PF00375">
    <property type="entry name" value="SDF"/>
    <property type="match status" value="1"/>
</dbReference>
<keyword evidence="2 6" id="KW-0813">Transport</keyword>
<dbReference type="PRINTS" id="PR00173">
    <property type="entry name" value="EDTRNSPORT"/>
</dbReference>
<dbReference type="GeneID" id="102804768"/>
<dbReference type="PANTHER" id="PTHR11958:SF63">
    <property type="entry name" value="AMINO ACID TRANSPORTER"/>
    <property type="match status" value="1"/>
</dbReference>
<dbReference type="Proteomes" id="UP000694865">
    <property type="component" value="Unplaced"/>
</dbReference>
<dbReference type="InterPro" id="IPR050746">
    <property type="entry name" value="DAACS"/>
</dbReference>
<reference evidence="8" key="1">
    <citation type="submission" date="2025-08" db="UniProtKB">
        <authorList>
            <consortium name="RefSeq"/>
        </authorList>
    </citation>
    <scope>IDENTIFICATION</scope>
    <source>
        <tissue evidence="8">Testes</tissue>
    </source>
</reference>
<keyword evidence="4 6" id="KW-1133">Transmembrane helix</keyword>
<keyword evidence="3 6" id="KW-0812">Transmembrane</keyword>
<evidence type="ECO:0000256" key="3">
    <source>
        <dbReference type="ARBA" id="ARBA00022692"/>
    </source>
</evidence>
<feature type="transmembrane region" description="Helical" evidence="6">
    <location>
        <begin position="112"/>
        <end position="137"/>
    </location>
</feature>
<dbReference type="RefSeq" id="XP_006824951.1">
    <property type="nucleotide sequence ID" value="XM_006824888.1"/>
</dbReference>
<evidence type="ECO:0000256" key="6">
    <source>
        <dbReference type="RuleBase" id="RU361216"/>
    </source>
</evidence>
<feature type="transmembrane region" description="Helical" evidence="6">
    <location>
        <begin position="75"/>
        <end position="92"/>
    </location>
</feature>
<accession>A0ABM0MY60</accession>
<dbReference type="Gene3D" id="1.10.3860.10">
    <property type="entry name" value="Sodium:dicarboxylate symporter"/>
    <property type="match status" value="1"/>
</dbReference>
<evidence type="ECO:0000256" key="4">
    <source>
        <dbReference type="ARBA" id="ARBA00022989"/>
    </source>
</evidence>
<name>A0ABM0MY60_SACKO</name>
<evidence type="ECO:0000256" key="1">
    <source>
        <dbReference type="ARBA" id="ARBA00004141"/>
    </source>
</evidence>
<dbReference type="PANTHER" id="PTHR11958">
    <property type="entry name" value="SODIUM/DICARBOXYLATE SYMPORTER-RELATED"/>
    <property type="match status" value="1"/>
</dbReference>
<sequence>MGCCKCSRECMIGWFKDNALLLLTLVGVIVGFVLAVAIKVYTEYDLLESTSTNNVTNKTEIDVVVLSKSVSHSSGTNYLGILIFSMAFGMAMSVEPEHTNVMLQFFNAMKTIIFKILTVVLWTLPIATTSLIAGALLKIDDLLGVMVSLGVFSATVIAGLFIHTFCTIPLVYFIWTRRNPYVILFKSARSSIVVVVIRSSIGAMPEIFKSCERIGMHEKIYDFVVPLAINFKKDGSTVFITCSCIWLAQTEGITLDAGQIVTIAIMTAALSLCLPGIPSTSLVAIATIASSAGIPYNNIGVLIAMEWLLDAIRSGVNGASHVINTAIVDAKMAPEMRLVETVIQKRRKANEMDDAKNLAVATENTTL</sequence>
<comment type="caution">
    <text evidence="6">Lacks conserved residue(s) required for the propagation of feature annotation.</text>
</comment>
<dbReference type="InterPro" id="IPR036458">
    <property type="entry name" value="Na:dicarbo_symporter_sf"/>
</dbReference>
<feature type="transmembrane region" description="Helical" evidence="6">
    <location>
        <begin position="20"/>
        <end position="41"/>
    </location>
</feature>
<evidence type="ECO:0000256" key="5">
    <source>
        <dbReference type="ARBA" id="ARBA00023136"/>
    </source>
</evidence>
<protein>
    <recommendedName>
        <fullName evidence="6">Amino acid transporter</fullName>
    </recommendedName>
</protein>
<keyword evidence="5 6" id="KW-0472">Membrane</keyword>
<proteinExistence type="inferred from homology"/>
<gene>
    <name evidence="8" type="primary">LOC102804768</name>
</gene>
<dbReference type="SUPFAM" id="SSF118215">
    <property type="entry name" value="Proton glutamate symport protein"/>
    <property type="match status" value="1"/>
</dbReference>